<protein>
    <recommendedName>
        <fullName evidence="6">DNA-directed RNA polymerase III subunit RPC6</fullName>
        <shortName evidence="6">RNA polymerase III subunit C6</shortName>
    </recommendedName>
</protein>
<dbReference type="PANTHER" id="PTHR12780">
    <property type="entry name" value="RNA POLYMERASE III DNA DIRECTED , 39KD SUBUNIT-RELATED"/>
    <property type="match status" value="1"/>
</dbReference>
<dbReference type="GO" id="GO:0005654">
    <property type="term" value="C:nucleoplasm"/>
    <property type="evidence" value="ECO:0007669"/>
    <property type="project" value="UniProtKB-ARBA"/>
</dbReference>
<dbReference type="FunFam" id="1.10.10.10:FF:000237">
    <property type="entry name" value="DNA-directed RNA polymerase III subunit RPC6"/>
    <property type="match status" value="1"/>
</dbReference>
<evidence type="ECO:0000256" key="5">
    <source>
        <dbReference type="ARBA" id="ARBA00023242"/>
    </source>
</evidence>
<comment type="function">
    <text evidence="6">DNA-dependent RNA polymerase catalyzes the transcription of DNA into RNA using the four ribonucleoside triphosphates as substrates. Specific peripheric component of RNA polymerase III which synthesizes small RNAs, such as 5S rRNA and tRNAs.</text>
</comment>
<dbReference type="InterPro" id="IPR036390">
    <property type="entry name" value="WH_DNA-bd_sf"/>
</dbReference>
<comment type="caution">
    <text evidence="7">The sequence shown here is derived from an EMBL/GenBank/DDBJ whole genome shotgun (WGS) entry which is preliminary data.</text>
</comment>
<dbReference type="GO" id="GO:0005666">
    <property type="term" value="C:RNA polymerase III complex"/>
    <property type="evidence" value="ECO:0007669"/>
    <property type="project" value="UniProtKB-UniRule"/>
</dbReference>
<reference evidence="7 8" key="1">
    <citation type="journal article" date="2023" name="Commun. Biol.">
        <title>Reorganization of the ancestral sex-determining regions during the evolution of trioecy in Pleodorina starrii.</title>
        <authorList>
            <person name="Takahashi K."/>
            <person name="Suzuki S."/>
            <person name="Kawai-Toyooka H."/>
            <person name="Yamamoto K."/>
            <person name="Hamaji T."/>
            <person name="Ootsuki R."/>
            <person name="Yamaguchi H."/>
            <person name="Kawachi M."/>
            <person name="Higashiyama T."/>
            <person name="Nozaki H."/>
        </authorList>
    </citation>
    <scope>NUCLEOTIDE SEQUENCE [LARGE SCALE GENOMIC DNA]</scope>
    <source>
        <strain evidence="7 8">NIES-4479</strain>
    </source>
</reference>
<keyword evidence="4 6" id="KW-0804">Transcription</keyword>
<keyword evidence="5 6" id="KW-0539">Nucleus</keyword>
<evidence type="ECO:0000256" key="3">
    <source>
        <dbReference type="ARBA" id="ARBA00022478"/>
    </source>
</evidence>
<gene>
    <name evidence="7" type="primary">PLEST000112</name>
    <name evidence="7" type="ORF">PLESTB_000376300</name>
</gene>
<dbReference type="InterPro" id="IPR016049">
    <property type="entry name" value="RNA_pol_Rpc34-like"/>
</dbReference>
<accession>A0A9W6BEN5</accession>
<evidence type="ECO:0000256" key="1">
    <source>
        <dbReference type="ARBA" id="ARBA00004123"/>
    </source>
</evidence>
<dbReference type="FunFam" id="1.10.10.10:FF:000116">
    <property type="entry name" value="DNA-directed RNA polymerase III subunit RPC6"/>
    <property type="match status" value="1"/>
</dbReference>
<dbReference type="GO" id="GO:0005737">
    <property type="term" value="C:cytoplasm"/>
    <property type="evidence" value="ECO:0007669"/>
    <property type="project" value="UniProtKB-ARBA"/>
</dbReference>
<dbReference type="Proteomes" id="UP001165080">
    <property type="component" value="Unassembled WGS sequence"/>
</dbReference>
<dbReference type="OrthoDB" id="613763at2759"/>
<dbReference type="Pfam" id="PF05158">
    <property type="entry name" value="RNA_pol_Rpc34"/>
    <property type="match status" value="2"/>
</dbReference>
<sequence>MARSFPKGLDEEILKQLRQHPQGMTDEAISAALPGVGLEERVGAINALLSSKRLQLLRDGNNRITYKEVAAEEAAKFKGLNTEEMLLYQCVKAAGNTGVWTKDMRIRTNLAQPQITKILKVLESRRLVKSVKSVTNPSRKVYMLYELEPSRELTGGAWYTENQFDSEFINVLREACFSFIKRSEDVSLTEIAKFIRGRGFSKVELRIEDIHTIVMTLVYDGRVDEVEPEGEDDNEDHYRPAVLPVPDATALTDTPCGVCPVAGECGEGGVISPQTCIYYDKWLEF</sequence>
<dbReference type="AlphaFoldDB" id="A0A9W6BEN5"/>
<organism evidence="7 8">
    <name type="scientific">Pleodorina starrii</name>
    <dbReference type="NCBI Taxonomy" id="330485"/>
    <lineage>
        <taxon>Eukaryota</taxon>
        <taxon>Viridiplantae</taxon>
        <taxon>Chlorophyta</taxon>
        <taxon>core chlorophytes</taxon>
        <taxon>Chlorophyceae</taxon>
        <taxon>CS clade</taxon>
        <taxon>Chlamydomonadales</taxon>
        <taxon>Volvocaceae</taxon>
        <taxon>Pleodorina</taxon>
    </lineage>
</organism>
<dbReference type="Gene3D" id="1.10.10.10">
    <property type="entry name" value="Winged helix-like DNA-binding domain superfamily/Winged helix DNA-binding domain"/>
    <property type="match status" value="2"/>
</dbReference>
<comment type="similarity">
    <text evidence="2 6">Belongs to the eukaryotic RPC34/RPC39 RNA polymerase subunit family.</text>
</comment>
<dbReference type="InterPro" id="IPR036388">
    <property type="entry name" value="WH-like_DNA-bd_sf"/>
</dbReference>
<dbReference type="PIRSF" id="PIRSF028763">
    <property type="entry name" value="RNA_pol_Rpc34"/>
    <property type="match status" value="1"/>
</dbReference>
<keyword evidence="3 6" id="KW-0240">DNA-directed RNA polymerase</keyword>
<dbReference type="GO" id="GO:0006383">
    <property type="term" value="P:transcription by RNA polymerase III"/>
    <property type="evidence" value="ECO:0007669"/>
    <property type="project" value="UniProtKB-UniRule"/>
</dbReference>
<dbReference type="SUPFAM" id="SSF46785">
    <property type="entry name" value="Winged helix' DNA-binding domain"/>
    <property type="match status" value="2"/>
</dbReference>
<proteinExistence type="inferred from homology"/>
<evidence type="ECO:0000256" key="6">
    <source>
        <dbReference type="PIRNR" id="PIRNR028763"/>
    </source>
</evidence>
<evidence type="ECO:0000256" key="4">
    <source>
        <dbReference type="ARBA" id="ARBA00023163"/>
    </source>
</evidence>
<dbReference type="EMBL" id="BRXU01000003">
    <property type="protein sequence ID" value="GLC50410.1"/>
    <property type="molecule type" value="Genomic_DNA"/>
</dbReference>
<evidence type="ECO:0000256" key="2">
    <source>
        <dbReference type="ARBA" id="ARBA00011038"/>
    </source>
</evidence>
<comment type="subcellular location">
    <subcellularLocation>
        <location evidence="1 6">Nucleus</location>
    </subcellularLocation>
</comment>
<evidence type="ECO:0000313" key="8">
    <source>
        <dbReference type="Proteomes" id="UP001165080"/>
    </source>
</evidence>
<dbReference type="InterPro" id="IPR007832">
    <property type="entry name" value="RNA_pol_Rpc34"/>
</dbReference>
<name>A0A9W6BEN5_9CHLO</name>
<evidence type="ECO:0000313" key="7">
    <source>
        <dbReference type="EMBL" id="GLC50410.1"/>
    </source>
</evidence>
<keyword evidence="8" id="KW-1185">Reference proteome</keyword>